<reference evidence="1" key="1">
    <citation type="submission" date="2021-05" db="EMBL/GenBank/DDBJ databases">
        <title>Molecular characterization for Shewanella algae harboring chromosomal blaOXA-55-like strains isolated from clinical and environment sample.</title>
        <authorList>
            <person name="Ohama Y."/>
            <person name="Aoki K."/>
            <person name="Harada S."/>
            <person name="Moriya K."/>
            <person name="Ishii Y."/>
            <person name="Tateda K."/>
        </authorList>
    </citation>
    <scope>NUCLEOTIDE SEQUENCE</scope>
    <source>
        <strain evidence="1">JCM 11563</strain>
    </source>
</reference>
<evidence type="ECO:0000313" key="1">
    <source>
        <dbReference type="EMBL" id="GIU51592.1"/>
    </source>
</evidence>
<accession>A0ABQ4PQQ3</accession>
<dbReference type="Proteomes" id="UP000887104">
    <property type="component" value="Unassembled WGS sequence"/>
</dbReference>
<keyword evidence="2" id="KW-1185">Reference proteome</keyword>
<proteinExistence type="predicted"/>
<evidence type="ECO:0000313" key="2">
    <source>
        <dbReference type="Proteomes" id="UP000887104"/>
    </source>
</evidence>
<dbReference type="EMBL" id="BPEY01000122">
    <property type="protein sequence ID" value="GIU51592.1"/>
    <property type="molecule type" value="Genomic_DNA"/>
</dbReference>
<comment type="caution">
    <text evidence="1">The sequence shown here is derived from an EMBL/GenBank/DDBJ whole genome shotgun (WGS) entry which is preliminary data.</text>
</comment>
<gene>
    <name evidence="1" type="ORF">TUM4438_41790</name>
</gene>
<name>A0ABQ4PQQ3_9GAMM</name>
<sequence length="82" mass="8622">MLVTLEAAGFAIVRLLDPEELGTKGMGTEGLDIGELDTDELCSGLQPVLITLSTSKAAQVRLGLSVSNSITIVVIPYFNVSE</sequence>
<protein>
    <submittedName>
        <fullName evidence="1">Uncharacterized protein</fullName>
    </submittedName>
</protein>
<organism evidence="1 2">
    <name type="scientific">Shewanella sairae</name>
    <dbReference type="NCBI Taxonomy" id="190310"/>
    <lineage>
        <taxon>Bacteria</taxon>
        <taxon>Pseudomonadati</taxon>
        <taxon>Pseudomonadota</taxon>
        <taxon>Gammaproteobacteria</taxon>
        <taxon>Alteromonadales</taxon>
        <taxon>Shewanellaceae</taxon>
        <taxon>Shewanella</taxon>
    </lineage>
</organism>